<reference evidence="2" key="1">
    <citation type="submission" date="2022-11" db="UniProtKB">
        <authorList>
            <consortium name="WormBaseParasite"/>
        </authorList>
    </citation>
    <scope>IDENTIFICATION</scope>
</reference>
<dbReference type="WBParaSite" id="JU765_v2.g10200.t1">
    <property type="protein sequence ID" value="JU765_v2.g10200.t1"/>
    <property type="gene ID" value="JU765_v2.g10200"/>
</dbReference>
<name>A0AC34PUX6_9BILA</name>
<proteinExistence type="predicted"/>
<organism evidence="1 2">
    <name type="scientific">Panagrolaimus sp. JU765</name>
    <dbReference type="NCBI Taxonomy" id="591449"/>
    <lineage>
        <taxon>Eukaryota</taxon>
        <taxon>Metazoa</taxon>
        <taxon>Ecdysozoa</taxon>
        <taxon>Nematoda</taxon>
        <taxon>Chromadorea</taxon>
        <taxon>Rhabditida</taxon>
        <taxon>Tylenchina</taxon>
        <taxon>Panagrolaimomorpha</taxon>
        <taxon>Panagrolaimoidea</taxon>
        <taxon>Panagrolaimidae</taxon>
        <taxon>Panagrolaimus</taxon>
    </lineage>
</organism>
<sequence>MNFLCILFWPISTALAVHLKGIWNYDEHIHIVTKFGVRQLNPLNKENTKGFIYGNVTVGGERNIQITASNRGSLFIIPETMINGLFVDSQYSASCGTMLRNISQFAFESKCLTKGKRSDLLRWVPCPMNQLCAEEDNALLVVPGYQFTFRIQEPVSPEFWYVVFISCSLGPDCNWTESVRDFPMNYDIWMVNGNPESNSAIFSKQFSYEEQDIIHIYMFALQMYVVLILCQIRAASITRQSKLDQRQRLLNCIIGFKFCALVLQSIETFIFALFGRATVVFMFVGELLRIFAVCLLCLLLILVSRGWSLNQSNAFTSRVKYVWIVLSLIHVAIFVNRFVNIKNEGKADGINFLSSHGIIITRMCQGAWFLFEVKRTILREQWEERAVFLVHFGAAYMVWFIFPLGLGVITAYISDLWRLKIILAISTFANFVAIACLVHIFWPNGSNSKFFSSDTHVHRSIERVSSTDLDEFEKMLIGNDDDQD</sequence>
<accession>A0AC34PUX6</accession>
<dbReference type="Proteomes" id="UP000887576">
    <property type="component" value="Unplaced"/>
</dbReference>
<evidence type="ECO:0000313" key="1">
    <source>
        <dbReference type="Proteomes" id="UP000887576"/>
    </source>
</evidence>
<protein>
    <submittedName>
        <fullName evidence="2">GPR180/TMEM145 transmembrane domain-containing protein</fullName>
    </submittedName>
</protein>
<evidence type="ECO:0000313" key="2">
    <source>
        <dbReference type="WBParaSite" id="JU765_v2.g10200.t1"/>
    </source>
</evidence>